<gene>
    <name evidence="3" type="ORF">LG943_04590</name>
</gene>
<dbReference type="SMART" id="SM00530">
    <property type="entry name" value="HTH_XRE"/>
    <property type="match status" value="1"/>
</dbReference>
<evidence type="ECO:0000256" key="1">
    <source>
        <dbReference type="ARBA" id="ARBA00023125"/>
    </source>
</evidence>
<proteinExistence type="predicted"/>
<keyword evidence="1" id="KW-0238">DNA-binding</keyword>
<dbReference type="PROSITE" id="PS50943">
    <property type="entry name" value="HTH_CROC1"/>
    <property type="match status" value="1"/>
</dbReference>
<dbReference type="EMBL" id="JAJAQC010000005">
    <property type="protein sequence ID" value="MDA0563611.1"/>
    <property type="molecule type" value="Genomic_DNA"/>
</dbReference>
<dbReference type="InterPro" id="IPR050807">
    <property type="entry name" value="TransReg_Diox_bact_type"/>
</dbReference>
<dbReference type="CDD" id="cd02209">
    <property type="entry name" value="cupin_XRE_C"/>
    <property type="match status" value="1"/>
</dbReference>
<dbReference type="SUPFAM" id="SSF51182">
    <property type="entry name" value="RmlC-like cupins"/>
    <property type="match status" value="1"/>
</dbReference>
<dbReference type="InterPro" id="IPR011051">
    <property type="entry name" value="RmlC_Cupin_sf"/>
</dbReference>
<dbReference type="GO" id="GO:0005829">
    <property type="term" value="C:cytosol"/>
    <property type="evidence" value="ECO:0007669"/>
    <property type="project" value="TreeGrafter"/>
</dbReference>
<organism evidence="3 4">
    <name type="scientific">Streptomonospora mangrovi</name>
    <dbReference type="NCBI Taxonomy" id="2883123"/>
    <lineage>
        <taxon>Bacteria</taxon>
        <taxon>Bacillati</taxon>
        <taxon>Actinomycetota</taxon>
        <taxon>Actinomycetes</taxon>
        <taxon>Streptosporangiales</taxon>
        <taxon>Nocardiopsidaceae</taxon>
        <taxon>Streptomonospora</taxon>
    </lineage>
</organism>
<dbReference type="GO" id="GO:0003677">
    <property type="term" value="F:DNA binding"/>
    <property type="evidence" value="ECO:0007669"/>
    <property type="project" value="UniProtKB-KW"/>
</dbReference>
<dbReference type="InterPro" id="IPR001387">
    <property type="entry name" value="Cro/C1-type_HTH"/>
</dbReference>
<dbReference type="PANTHER" id="PTHR46797">
    <property type="entry name" value="HTH-TYPE TRANSCRIPTIONAL REGULATOR"/>
    <property type="match status" value="1"/>
</dbReference>
<dbReference type="InterPro" id="IPR013096">
    <property type="entry name" value="Cupin_2"/>
</dbReference>
<dbReference type="InterPro" id="IPR010982">
    <property type="entry name" value="Lambda_DNA-bd_dom_sf"/>
</dbReference>
<dbReference type="AlphaFoldDB" id="A0A9X3NK89"/>
<name>A0A9X3NK89_9ACTN</name>
<keyword evidence="4" id="KW-1185">Reference proteome</keyword>
<reference evidence="3" key="1">
    <citation type="submission" date="2021-10" db="EMBL/GenBank/DDBJ databases">
        <title>Streptomonospora sp. nov., isolated from mangrove soil.</title>
        <authorList>
            <person name="Chen X."/>
            <person name="Ge X."/>
            <person name="Liu W."/>
        </authorList>
    </citation>
    <scope>NUCLEOTIDE SEQUENCE</scope>
    <source>
        <strain evidence="3">S1-112</strain>
    </source>
</reference>
<sequence length="201" mass="21849">MQTNTDPGGVPGDGVDALLETVGPRLREVRTRRQLKLADVAERTGLSVSTLSRLESGLRRPSLDVLIPLAQLYRVPLDELVGAPATGDPRIHPKPVRRDGMIYIPLTTGRGAPVQAFKLILPGRDPQAPIRQSVHGGYEWLYVLTGPLHLKLGAELTVLEDGEAAEFDTRRPHGIASGSTRPAEILILFSPQGEEIHIRDA</sequence>
<evidence type="ECO:0000313" key="4">
    <source>
        <dbReference type="Proteomes" id="UP001140076"/>
    </source>
</evidence>
<dbReference type="CDD" id="cd00093">
    <property type="entry name" value="HTH_XRE"/>
    <property type="match status" value="1"/>
</dbReference>
<dbReference type="Gene3D" id="2.60.120.10">
    <property type="entry name" value="Jelly Rolls"/>
    <property type="match status" value="1"/>
</dbReference>
<evidence type="ECO:0000259" key="2">
    <source>
        <dbReference type="PROSITE" id="PS50943"/>
    </source>
</evidence>
<dbReference type="GO" id="GO:0003700">
    <property type="term" value="F:DNA-binding transcription factor activity"/>
    <property type="evidence" value="ECO:0007669"/>
    <property type="project" value="TreeGrafter"/>
</dbReference>
<dbReference type="Pfam" id="PF07883">
    <property type="entry name" value="Cupin_2"/>
    <property type="match status" value="1"/>
</dbReference>
<dbReference type="RefSeq" id="WP_270070888.1">
    <property type="nucleotide sequence ID" value="NZ_JAJAQC010000005.1"/>
</dbReference>
<dbReference type="PANTHER" id="PTHR46797:SF1">
    <property type="entry name" value="METHYLPHOSPHONATE SYNTHASE"/>
    <property type="match status" value="1"/>
</dbReference>
<dbReference type="Gene3D" id="1.10.260.40">
    <property type="entry name" value="lambda repressor-like DNA-binding domains"/>
    <property type="match status" value="1"/>
</dbReference>
<evidence type="ECO:0000313" key="3">
    <source>
        <dbReference type="EMBL" id="MDA0563611.1"/>
    </source>
</evidence>
<dbReference type="Proteomes" id="UP001140076">
    <property type="component" value="Unassembled WGS sequence"/>
</dbReference>
<dbReference type="SUPFAM" id="SSF47413">
    <property type="entry name" value="lambda repressor-like DNA-binding domains"/>
    <property type="match status" value="1"/>
</dbReference>
<dbReference type="Pfam" id="PF01381">
    <property type="entry name" value="HTH_3"/>
    <property type="match status" value="1"/>
</dbReference>
<dbReference type="InterPro" id="IPR014710">
    <property type="entry name" value="RmlC-like_jellyroll"/>
</dbReference>
<protein>
    <submittedName>
        <fullName evidence="3">XRE family transcriptional regulator</fullName>
    </submittedName>
</protein>
<comment type="caution">
    <text evidence="3">The sequence shown here is derived from an EMBL/GenBank/DDBJ whole genome shotgun (WGS) entry which is preliminary data.</text>
</comment>
<feature type="domain" description="HTH cro/C1-type" evidence="2">
    <location>
        <begin position="26"/>
        <end position="80"/>
    </location>
</feature>
<accession>A0A9X3NK89</accession>